<dbReference type="Pfam" id="PF01569">
    <property type="entry name" value="PAP2"/>
    <property type="match status" value="1"/>
</dbReference>
<dbReference type="AlphaFoldDB" id="A0A7R9PJ21"/>
<keyword evidence="3 6" id="KW-0812">Transmembrane</keyword>
<evidence type="ECO:0000313" key="8">
    <source>
        <dbReference type="EMBL" id="CAD7589093.1"/>
    </source>
</evidence>
<dbReference type="Gene3D" id="1.20.144.10">
    <property type="entry name" value="Phosphatidic acid phosphatase type 2/haloperoxidase"/>
    <property type="match status" value="1"/>
</dbReference>
<protein>
    <recommendedName>
        <fullName evidence="7">Phosphatidic acid phosphatase type 2/haloperoxidase domain-containing protein</fullName>
    </recommendedName>
</protein>
<dbReference type="EMBL" id="OE839956">
    <property type="protein sequence ID" value="CAD7589093.1"/>
    <property type="molecule type" value="Genomic_DNA"/>
</dbReference>
<gene>
    <name evidence="8" type="ORF">TGEB3V08_LOCUS3086</name>
</gene>
<reference evidence="8" key="1">
    <citation type="submission" date="2020-11" db="EMBL/GenBank/DDBJ databases">
        <authorList>
            <person name="Tran Van P."/>
        </authorList>
    </citation>
    <scope>NUCLEOTIDE SEQUENCE</scope>
</reference>
<dbReference type="GO" id="GO:0008195">
    <property type="term" value="F:phosphatidate phosphatase activity"/>
    <property type="evidence" value="ECO:0007669"/>
    <property type="project" value="TreeGrafter"/>
</dbReference>
<organism evidence="8">
    <name type="scientific">Timema genevievae</name>
    <name type="common">Walking stick</name>
    <dbReference type="NCBI Taxonomy" id="629358"/>
    <lineage>
        <taxon>Eukaryota</taxon>
        <taxon>Metazoa</taxon>
        <taxon>Ecdysozoa</taxon>
        <taxon>Arthropoda</taxon>
        <taxon>Hexapoda</taxon>
        <taxon>Insecta</taxon>
        <taxon>Pterygota</taxon>
        <taxon>Neoptera</taxon>
        <taxon>Polyneoptera</taxon>
        <taxon>Phasmatodea</taxon>
        <taxon>Timematodea</taxon>
        <taxon>Timematoidea</taxon>
        <taxon>Timematidae</taxon>
        <taxon>Timema</taxon>
    </lineage>
</organism>
<proteinExistence type="inferred from homology"/>
<feature type="transmembrane region" description="Helical" evidence="6">
    <location>
        <begin position="12"/>
        <end position="32"/>
    </location>
</feature>
<comment type="subcellular location">
    <subcellularLocation>
        <location evidence="1">Membrane</location>
        <topology evidence="1">Multi-pass membrane protein</topology>
    </subcellularLocation>
</comment>
<name>A0A7R9PJ21_TIMGE</name>
<dbReference type="SUPFAM" id="SSF48317">
    <property type="entry name" value="Acid phosphatase/Vanadium-dependent haloperoxidase"/>
    <property type="match status" value="1"/>
</dbReference>
<dbReference type="InterPro" id="IPR000326">
    <property type="entry name" value="PAP2/HPO"/>
</dbReference>
<dbReference type="GO" id="GO:0046839">
    <property type="term" value="P:phospholipid dephosphorylation"/>
    <property type="evidence" value="ECO:0007669"/>
    <property type="project" value="TreeGrafter"/>
</dbReference>
<dbReference type="InterPro" id="IPR043216">
    <property type="entry name" value="PAP-like"/>
</dbReference>
<evidence type="ECO:0000256" key="3">
    <source>
        <dbReference type="ARBA" id="ARBA00022692"/>
    </source>
</evidence>
<evidence type="ECO:0000256" key="4">
    <source>
        <dbReference type="ARBA" id="ARBA00022989"/>
    </source>
</evidence>
<accession>A0A7R9PJ21</accession>
<evidence type="ECO:0000256" key="5">
    <source>
        <dbReference type="ARBA" id="ARBA00023136"/>
    </source>
</evidence>
<evidence type="ECO:0000259" key="7">
    <source>
        <dbReference type="Pfam" id="PF01569"/>
    </source>
</evidence>
<feature type="transmembrane region" description="Helical" evidence="6">
    <location>
        <begin position="300"/>
        <end position="318"/>
    </location>
</feature>
<dbReference type="GO" id="GO:0005886">
    <property type="term" value="C:plasma membrane"/>
    <property type="evidence" value="ECO:0007669"/>
    <property type="project" value="TreeGrafter"/>
</dbReference>
<evidence type="ECO:0000256" key="2">
    <source>
        <dbReference type="ARBA" id="ARBA00008816"/>
    </source>
</evidence>
<evidence type="ECO:0000256" key="6">
    <source>
        <dbReference type="SAM" id="Phobius"/>
    </source>
</evidence>
<dbReference type="PANTHER" id="PTHR10165">
    <property type="entry name" value="LIPID PHOSPHATE PHOSPHATASE"/>
    <property type="match status" value="1"/>
</dbReference>
<sequence length="355" mass="39526">MQWPSFAYETGPFHSISVSFAILFTYLFAVPFRRGFFCDDESIRHPHKPRVQVPDAVVASIALAFTVLESVRHGLRTPGRYRIFGKTPPQWLVQLGTLSKVFLGGAAFNQITVDVGKYCLGRLRPHFLTVCLPDVLSTCITSTDHSYITDYLCTGADKDVIQEARYSVLLQYLDLQGRHTGGQVQCVATVLDLQGRHTGGQIQWAATVLDLQGRHTEGQLQCVATVLGLQVHHTEGQVQCVATALDLQGRHTEDQAYLQLNMTWGGSKLLKHTLQFGLILLAWWTALTRVTDYMHHWSDVLAGVCIGTIVSTITVLFVSDITRKRSSEDGPELMVFMNKPNSVYVPPSRQEQGVP</sequence>
<comment type="similarity">
    <text evidence="2">Belongs to the PA-phosphatase related phosphoesterase family.</text>
</comment>
<dbReference type="GO" id="GO:0006644">
    <property type="term" value="P:phospholipid metabolic process"/>
    <property type="evidence" value="ECO:0007669"/>
    <property type="project" value="InterPro"/>
</dbReference>
<feature type="transmembrane region" description="Helical" evidence="6">
    <location>
        <begin position="269"/>
        <end position="288"/>
    </location>
</feature>
<keyword evidence="4 6" id="KW-1133">Transmembrane helix</keyword>
<dbReference type="PANTHER" id="PTHR10165:SF197">
    <property type="entry name" value="FI04477P-RELATED"/>
    <property type="match status" value="1"/>
</dbReference>
<keyword evidence="5 6" id="KW-0472">Membrane</keyword>
<dbReference type="InterPro" id="IPR036938">
    <property type="entry name" value="PAP2/HPO_sf"/>
</dbReference>
<feature type="domain" description="Phosphatidic acid phosphatase type 2/haloperoxidase" evidence="7">
    <location>
        <begin position="271"/>
        <end position="321"/>
    </location>
</feature>
<dbReference type="GO" id="GO:0007165">
    <property type="term" value="P:signal transduction"/>
    <property type="evidence" value="ECO:0007669"/>
    <property type="project" value="TreeGrafter"/>
</dbReference>
<evidence type="ECO:0000256" key="1">
    <source>
        <dbReference type="ARBA" id="ARBA00004141"/>
    </source>
</evidence>